<evidence type="ECO:0008006" key="4">
    <source>
        <dbReference type="Google" id="ProtNLM"/>
    </source>
</evidence>
<feature type="transmembrane region" description="Helical" evidence="1">
    <location>
        <begin position="57"/>
        <end position="81"/>
    </location>
</feature>
<comment type="caution">
    <text evidence="2">The sequence shown here is derived from an EMBL/GenBank/DDBJ whole genome shotgun (WGS) entry which is preliminary data.</text>
</comment>
<dbReference type="AlphaFoldDB" id="A0A839UJG7"/>
<evidence type="ECO:0000256" key="1">
    <source>
        <dbReference type="SAM" id="Phobius"/>
    </source>
</evidence>
<evidence type="ECO:0000313" key="3">
    <source>
        <dbReference type="Proteomes" id="UP000559987"/>
    </source>
</evidence>
<dbReference type="EMBL" id="JACHXZ010000001">
    <property type="protein sequence ID" value="MBB3167723.1"/>
    <property type="molecule type" value="Genomic_DNA"/>
</dbReference>
<dbReference type="RefSeq" id="WP_183908681.1">
    <property type="nucleotide sequence ID" value="NZ_JACHXZ010000001.1"/>
</dbReference>
<keyword evidence="1" id="KW-0472">Membrane</keyword>
<keyword evidence="3" id="KW-1185">Reference proteome</keyword>
<accession>A0A839UJG7</accession>
<protein>
    <recommendedName>
        <fullName evidence="4">DUF1240 domain-containing protein</fullName>
    </recommendedName>
</protein>
<evidence type="ECO:0000313" key="2">
    <source>
        <dbReference type="EMBL" id="MBB3167723.1"/>
    </source>
</evidence>
<gene>
    <name evidence="2" type="ORF">FHS30_000899</name>
</gene>
<dbReference type="Proteomes" id="UP000559987">
    <property type="component" value="Unassembled WGS sequence"/>
</dbReference>
<name>A0A839UJG7_9GAMM</name>
<keyword evidence="1" id="KW-1133">Transmembrane helix</keyword>
<feature type="transmembrane region" description="Helical" evidence="1">
    <location>
        <begin position="18"/>
        <end position="37"/>
    </location>
</feature>
<sequence length="196" mass="21819">MPSETQIDLKTPMVRLKYFLLACAMISGACGVLFFMLPDFVNNWNAIHEGALAISLSPWVLPASIGSLVLLLIAWALLLRLVDKDTGSHYQHVLYAATIVGVVAILVRIPMGFVLDSYLGSKNYSYCPWFTSASNFSPPVWVRKPQYCVANSSHVQRMLMDWIESRPHGGREVTVDEVHQKAAELMEAHAAGEHVY</sequence>
<feature type="transmembrane region" description="Helical" evidence="1">
    <location>
        <begin position="93"/>
        <end position="115"/>
    </location>
</feature>
<reference evidence="2 3" key="1">
    <citation type="submission" date="2020-08" db="EMBL/GenBank/DDBJ databases">
        <title>Genomic Encyclopedia of Type Strains, Phase III (KMG-III): the genomes of soil and plant-associated and newly described type strains.</title>
        <authorList>
            <person name="Whitman W."/>
        </authorList>
    </citation>
    <scope>NUCLEOTIDE SEQUENCE [LARGE SCALE GENOMIC DNA]</scope>
    <source>
        <strain evidence="2 3">CECT 8571</strain>
    </source>
</reference>
<keyword evidence="1" id="KW-0812">Transmembrane</keyword>
<organism evidence="2 3">
    <name type="scientific">Simiduia aestuariiviva</name>
    <dbReference type="NCBI Taxonomy" id="1510459"/>
    <lineage>
        <taxon>Bacteria</taxon>
        <taxon>Pseudomonadati</taxon>
        <taxon>Pseudomonadota</taxon>
        <taxon>Gammaproteobacteria</taxon>
        <taxon>Cellvibrionales</taxon>
        <taxon>Cellvibrionaceae</taxon>
        <taxon>Simiduia</taxon>
    </lineage>
</organism>
<proteinExistence type="predicted"/>